<dbReference type="InterPro" id="IPR003715">
    <property type="entry name" value="Poly_export_N"/>
</dbReference>
<accession>A0A7W6GSC0</accession>
<comment type="caution">
    <text evidence="4">The sequence shown here is derived from an EMBL/GenBank/DDBJ whole genome shotgun (WGS) entry which is preliminary data.</text>
</comment>
<dbReference type="Gene3D" id="3.30.1950.10">
    <property type="entry name" value="wza like domain"/>
    <property type="match status" value="1"/>
</dbReference>
<proteinExistence type="predicted"/>
<dbReference type="GO" id="GO:0015159">
    <property type="term" value="F:polysaccharide transmembrane transporter activity"/>
    <property type="evidence" value="ECO:0007669"/>
    <property type="project" value="InterPro"/>
</dbReference>
<reference evidence="4 5" key="1">
    <citation type="submission" date="2020-08" db="EMBL/GenBank/DDBJ databases">
        <title>Genomic Encyclopedia of Type Strains, Phase IV (KMG-IV): sequencing the most valuable type-strain genomes for metagenomic binning, comparative biology and taxonomic classification.</title>
        <authorList>
            <person name="Goeker M."/>
        </authorList>
    </citation>
    <scope>NUCLEOTIDE SEQUENCE [LARGE SCALE GENOMIC DNA]</scope>
    <source>
        <strain evidence="4 5">DSM 102235</strain>
    </source>
</reference>
<feature type="domain" description="Polysaccharide export protein N-terminal" evidence="3">
    <location>
        <begin position="96"/>
        <end position="156"/>
    </location>
</feature>
<evidence type="ECO:0000259" key="3">
    <source>
        <dbReference type="Pfam" id="PF02563"/>
    </source>
</evidence>
<dbReference type="EMBL" id="JACIEJ010000004">
    <property type="protein sequence ID" value="MBB3985790.1"/>
    <property type="molecule type" value="Genomic_DNA"/>
</dbReference>
<dbReference type="Gene3D" id="3.10.560.10">
    <property type="entry name" value="Outer membrane lipoprotein wza domain like"/>
    <property type="match status" value="1"/>
</dbReference>
<feature type="signal peptide" evidence="2">
    <location>
        <begin position="1"/>
        <end position="32"/>
    </location>
</feature>
<dbReference type="RefSeq" id="WP_246429322.1">
    <property type="nucleotide sequence ID" value="NZ_BAABBZ010000018.1"/>
</dbReference>
<evidence type="ECO:0000313" key="5">
    <source>
        <dbReference type="Proteomes" id="UP000541426"/>
    </source>
</evidence>
<feature type="chain" id="PRO_5030999971" evidence="2">
    <location>
        <begin position="33"/>
        <end position="410"/>
    </location>
</feature>
<gene>
    <name evidence="4" type="ORF">GGQ68_002123</name>
</gene>
<sequence length="410" mass="43363">MLEQILSMIGMKSGASSLALMVLVACSAPQKAANLEPVSTGTAYQAQYRDIDVSRTAAAFLTSPSMNAAKCRPAIGGDRNQKFGSGAPSSLRGELLSRGDLVAFRLPEDETFSGDYVVSRDGTIKLPYINPISAAGRSPSQVAASIKQALLNDGHYDDVPLISLLVKDFAPVRVAVSGAVFEVRPTDIGGIQGDMVDGRRQAALGASTENRNLSAAIRNAGGVRPDADLSAVRLTRAGRNYTIDLRGVIRGEHFDDVMLITGDEVHIPSRQCFQDDLMKPSPISPPGISLYLSNLTQPATGNAPSAIGQTVREVPYGTRFMQAVVDANCVGGARATSADRSAALFSRNPITQVSAVIERKVEVMRARADRDDYDPYLLPGDAIACYDSGVTNIAEIGRVLGVVGAVTLIP</sequence>
<organism evidence="4 5">
    <name type="scientific">Sagittula marina</name>
    <dbReference type="NCBI Taxonomy" id="943940"/>
    <lineage>
        <taxon>Bacteria</taxon>
        <taxon>Pseudomonadati</taxon>
        <taxon>Pseudomonadota</taxon>
        <taxon>Alphaproteobacteria</taxon>
        <taxon>Rhodobacterales</taxon>
        <taxon>Roseobacteraceae</taxon>
        <taxon>Sagittula</taxon>
    </lineage>
</organism>
<evidence type="ECO:0000256" key="1">
    <source>
        <dbReference type="ARBA" id="ARBA00022729"/>
    </source>
</evidence>
<dbReference type="Pfam" id="PF02563">
    <property type="entry name" value="Poly_export"/>
    <property type="match status" value="1"/>
</dbReference>
<dbReference type="AlphaFoldDB" id="A0A7W6GSC0"/>
<name>A0A7W6GSC0_9RHOB</name>
<keyword evidence="1 2" id="KW-0732">Signal</keyword>
<dbReference type="InterPro" id="IPR049712">
    <property type="entry name" value="Poly_export"/>
</dbReference>
<protein>
    <submittedName>
        <fullName evidence="4">Protein involved in polysaccharide export with SLBB domain</fullName>
    </submittedName>
</protein>
<dbReference type="PANTHER" id="PTHR33619">
    <property type="entry name" value="POLYSACCHARIDE EXPORT PROTEIN GFCE-RELATED"/>
    <property type="match status" value="1"/>
</dbReference>
<evidence type="ECO:0000256" key="2">
    <source>
        <dbReference type="SAM" id="SignalP"/>
    </source>
</evidence>
<dbReference type="Proteomes" id="UP000541426">
    <property type="component" value="Unassembled WGS sequence"/>
</dbReference>
<evidence type="ECO:0000313" key="4">
    <source>
        <dbReference type="EMBL" id="MBB3985790.1"/>
    </source>
</evidence>
<dbReference type="PANTHER" id="PTHR33619:SF3">
    <property type="entry name" value="POLYSACCHARIDE EXPORT PROTEIN GFCE-RELATED"/>
    <property type="match status" value="1"/>
</dbReference>
<keyword evidence="5" id="KW-1185">Reference proteome</keyword>